<gene>
    <name evidence="2" type="ORF">BSAL_24225</name>
</gene>
<evidence type="ECO:0000313" key="2">
    <source>
        <dbReference type="EMBL" id="CUG89950.1"/>
    </source>
</evidence>
<evidence type="ECO:0000256" key="1">
    <source>
        <dbReference type="SAM" id="MobiDB-lite"/>
    </source>
</evidence>
<keyword evidence="3" id="KW-1185">Reference proteome</keyword>
<dbReference type="EMBL" id="CYKH01001780">
    <property type="protein sequence ID" value="CUG89950.1"/>
    <property type="molecule type" value="Genomic_DNA"/>
</dbReference>
<organism evidence="2 3">
    <name type="scientific">Bodo saltans</name>
    <name type="common">Flagellated protozoan</name>
    <dbReference type="NCBI Taxonomy" id="75058"/>
    <lineage>
        <taxon>Eukaryota</taxon>
        <taxon>Discoba</taxon>
        <taxon>Euglenozoa</taxon>
        <taxon>Kinetoplastea</taxon>
        <taxon>Metakinetoplastina</taxon>
        <taxon>Eubodonida</taxon>
        <taxon>Bodonidae</taxon>
        <taxon>Bodo</taxon>
    </lineage>
</organism>
<name>A0A0S4JLG8_BODSA</name>
<dbReference type="Proteomes" id="UP000051952">
    <property type="component" value="Unassembled WGS sequence"/>
</dbReference>
<dbReference type="VEuPathDB" id="TriTrypDB:BSAL_24225"/>
<reference evidence="3" key="1">
    <citation type="submission" date="2015-09" db="EMBL/GenBank/DDBJ databases">
        <authorList>
            <consortium name="Pathogen Informatics"/>
        </authorList>
    </citation>
    <scope>NUCLEOTIDE SEQUENCE [LARGE SCALE GENOMIC DNA]</scope>
    <source>
        <strain evidence="3">Lake Konstanz</strain>
    </source>
</reference>
<sequence length="246" mass="29301">MLIISFNFLKFDAPFALHVIIKGTSFLKFFFNQRIVVWETHFRLPSFHRSCFISKFLFKRCVHCHIPHRTLWESYSTSKVKNLKHKLSCCFFFFFVYTQILLSVPNQYIPSLTTKPKYTNTQLFINGIIVNLRFHLYPTFRLNHPQPTFHNVEPHLLLVDAPRNFFRLTHRFCHCHRSSAASVSISRGYSHGIHQRFVKPRPAGRERNRPSLPARDEHQHMQRPGVWQLIPSDVGLRLHHILRLRF</sequence>
<feature type="compositionally biased region" description="Basic and acidic residues" evidence="1">
    <location>
        <begin position="203"/>
        <end position="220"/>
    </location>
</feature>
<dbReference type="AlphaFoldDB" id="A0A0S4JLG8"/>
<accession>A0A0S4JLG8</accession>
<feature type="region of interest" description="Disordered" evidence="1">
    <location>
        <begin position="198"/>
        <end position="220"/>
    </location>
</feature>
<proteinExistence type="predicted"/>
<evidence type="ECO:0000313" key="3">
    <source>
        <dbReference type="Proteomes" id="UP000051952"/>
    </source>
</evidence>
<protein>
    <submittedName>
        <fullName evidence="2">Uncharacterized protein</fullName>
    </submittedName>
</protein>